<dbReference type="AlphaFoldDB" id="D4B5F5"/>
<comment type="caution">
    <text evidence="2">The sequence shown here is derived from an EMBL/GenBank/DDBJ whole genome shotgun (WGS) entry which is preliminary data.</text>
</comment>
<reference evidence="3" key="1">
    <citation type="journal article" date="2011" name="Genome Biol.">
        <title>Comparative and functional genomics provide insights into the pathogenicity of dermatophytic fungi.</title>
        <authorList>
            <person name="Burmester A."/>
            <person name="Shelest E."/>
            <person name="Gloeckner G."/>
            <person name="Heddergott C."/>
            <person name="Schindler S."/>
            <person name="Staib P."/>
            <person name="Heidel A."/>
            <person name="Felder M."/>
            <person name="Petzold A."/>
            <person name="Szafranski K."/>
            <person name="Feuermann M."/>
            <person name="Pedruzzi I."/>
            <person name="Priebe S."/>
            <person name="Groth M."/>
            <person name="Winkler R."/>
            <person name="Li W."/>
            <person name="Kniemeyer O."/>
            <person name="Schroeckh V."/>
            <person name="Hertweck C."/>
            <person name="Hube B."/>
            <person name="White T.C."/>
            <person name="Platzer M."/>
            <person name="Guthke R."/>
            <person name="Heitman J."/>
            <person name="Woestemeyer J."/>
            <person name="Zipfel P.F."/>
            <person name="Monod M."/>
            <person name="Brakhage A.A."/>
        </authorList>
    </citation>
    <scope>NUCLEOTIDE SEQUENCE [LARGE SCALE GENOMIC DNA]</scope>
    <source>
        <strain evidence="3">ATCC MYA-4681 / CBS 112371</strain>
    </source>
</reference>
<proteinExistence type="predicted"/>
<dbReference type="RefSeq" id="XP_003010081.1">
    <property type="nucleotide sequence ID" value="XM_003010035.1"/>
</dbReference>
<dbReference type="HOGENOM" id="CLU_2922178_0_0_1"/>
<gene>
    <name evidence="2" type="ORF">ARB_03695</name>
</gene>
<dbReference type="Proteomes" id="UP000008866">
    <property type="component" value="Unassembled WGS sequence"/>
</dbReference>
<feature type="compositionally biased region" description="Polar residues" evidence="1">
    <location>
        <begin position="11"/>
        <end position="20"/>
    </location>
</feature>
<dbReference type="KEGG" id="abe:ARB_03695"/>
<name>D4B5F5_ARTBC</name>
<evidence type="ECO:0000313" key="3">
    <source>
        <dbReference type="Proteomes" id="UP000008866"/>
    </source>
</evidence>
<feature type="region of interest" description="Disordered" evidence="1">
    <location>
        <begin position="1"/>
        <end position="20"/>
    </location>
</feature>
<accession>D4B5F5</accession>
<sequence>MPAKEDGWQSGGPSTKTNQQASSLLQLDVFSSFSLTFVRSFIDTHISYSNRSPPSPELPAT</sequence>
<dbReference type="EMBL" id="ABSU01000040">
    <property type="protein sequence ID" value="EFE29441.1"/>
    <property type="molecule type" value="Genomic_DNA"/>
</dbReference>
<keyword evidence="3" id="KW-1185">Reference proteome</keyword>
<evidence type="ECO:0000313" key="2">
    <source>
        <dbReference type="EMBL" id="EFE29441.1"/>
    </source>
</evidence>
<evidence type="ECO:0000256" key="1">
    <source>
        <dbReference type="SAM" id="MobiDB-lite"/>
    </source>
</evidence>
<dbReference type="GeneID" id="9525677"/>
<protein>
    <submittedName>
        <fullName evidence="2">Uncharacterized protein</fullName>
    </submittedName>
</protein>
<organism evidence="2 3">
    <name type="scientific">Arthroderma benhamiae (strain ATCC MYA-4681 / CBS 112371)</name>
    <name type="common">Trichophyton mentagrophytes</name>
    <dbReference type="NCBI Taxonomy" id="663331"/>
    <lineage>
        <taxon>Eukaryota</taxon>
        <taxon>Fungi</taxon>
        <taxon>Dikarya</taxon>
        <taxon>Ascomycota</taxon>
        <taxon>Pezizomycotina</taxon>
        <taxon>Eurotiomycetes</taxon>
        <taxon>Eurotiomycetidae</taxon>
        <taxon>Onygenales</taxon>
        <taxon>Arthrodermataceae</taxon>
        <taxon>Trichophyton</taxon>
    </lineage>
</organism>